<dbReference type="Pfam" id="PF19886">
    <property type="entry name" value="DUF6359"/>
    <property type="match status" value="1"/>
</dbReference>
<dbReference type="Gene3D" id="2.60.40.2630">
    <property type="match status" value="1"/>
</dbReference>
<gene>
    <name evidence="2" type="ORF">SDC9_84626</name>
</gene>
<evidence type="ECO:0000313" key="2">
    <source>
        <dbReference type="EMBL" id="MPM38003.1"/>
    </source>
</evidence>
<feature type="domain" description="Endonuclease YhcR N-terminal" evidence="1">
    <location>
        <begin position="135"/>
        <end position="246"/>
    </location>
</feature>
<dbReference type="InterPro" id="IPR025049">
    <property type="entry name" value="Mfa-like_1"/>
</dbReference>
<dbReference type="CDD" id="cd13121">
    <property type="entry name" value="BF2867_like_C"/>
    <property type="match status" value="1"/>
</dbReference>
<reference evidence="2" key="1">
    <citation type="submission" date="2019-08" db="EMBL/GenBank/DDBJ databases">
        <authorList>
            <person name="Kucharzyk K."/>
            <person name="Murdoch R.W."/>
            <person name="Higgins S."/>
            <person name="Loffler F."/>
        </authorList>
    </citation>
    <scope>NUCLEOTIDE SEQUENCE</scope>
</reference>
<protein>
    <recommendedName>
        <fullName evidence="1">Endonuclease YhcR N-terminal domain-containing protein</fullName>
    </recommendedName>
</protein>
<sequence>MNTAVTIKGTNTQGVFSLADKSQTASAKGDIAMRMSDDGASAEAIVLPAESLADATLEIINGEYGYVYDLNSSTIITSFKSGYKYTYTIELDTRYPLSATATIANWLDVPGETATVSKDFKVYKPVGEGTLENPYTLEDARNVSPASGVWVKGFIAGYYTGNTVTSFTNDLTDSTKIKITSLALAESPGETIGAKTFPVSLPLGEIRDNLNLKTNPGNLGKEVKIKGKIGTYYGAMGIPDATAYVFIVDH</sequence>
<name>A0A644ZH39_9ZZZZ</name>
<dbReference type="Pfam" id="PF13149">
    <property type="entry name" value="Mfa_like_1"/>
    <property type="match status" value="1"/>
</dbReference>
<organism evidence="2">
    <name type="scientific">bioreactor metagenome</name>
    <dbReference type="NCBI Taxonomy" id="1076179"/>
    <lineage>
        <taxon>unclassified sequences</taxon>
        <taxon>metagenomes</taxon>
        <taxon>ecological metagenomes</taxon>
    </lineage>
</organism>
<comment type="caution">
    <text evidence="2">The sequence shown here is derived from an EMBL/GenBank/DDBJ whole genome shotgun (WGS) entry which is preliminary data.</text>
</comment>
<accession>A0A644ZH39</accession>
<dbReference type="AlphaFoldDB" id="A0A644ZH39"/>
<proteinExistence type="predicted"/>
<evidence type="ECO:0000259" key="1">
    <source>
        <dbReference type="Pfam" id="PF19886"/>
    </source>
</evidence>
<dbReference type="InterPro" id="IPR045939">
    <property type="entry name" value="YhcR_N"/>
</dbReference>
<dbReference type="EMBL" id="VSSQ01008139">
    <property type="protein sequence ID" value="MPM38003.1"/>
    <property type="molecule type" value="Genomic_DNA"/>
</dbReference>